<evidence type="ECO:0000313" key="3">
    <source>
        <dbReference type="Proteomes" id="UP000245946"/>
    </source>
</evidence>
<keyword evidence="3" id="KW-1185">Reference proteome</keyword>
<dbReference type="AlphaFoldDB" id="A0A316Z6I0"/>
<feature type="compositionally biased region" description="Basic and acidic residues" evidence="1">
    <location>
        <begin position="39"/>
        <end position="51"/>
    </location>
</feature>
<feature type="compositionally biased region" description="Basic residues" evidence="1">
    <location>
        <begin position="174"/>
        <end position="184"/>
    </location>
</feature>
<dbReference type="RefSeq" id="XP_025596104.1">
    <property type="nucleotide sequence ID" value="XM_025739061.1"/>
</dbReference>
<reference evidence="2 3" key="1">
    <citation type="journal article" date="2018" name="Mol. Biol. Evol.">
        <title>Broad Genomic Sampling Reveals a Smut Pathogenic Ancestry of the Fungal Clade Ustilaginomycotina.</title>
        <authorList>
            <person name="Kijpornyongpan T."/>
            <person name="Mondo S.J."/>
            <person name="Barry K."/>
            <person name="Sandor L."/>
            <person name="Lee J."/>
            <person name="Lipzen A."/>
            <person name="Pangilinan J."/>
            <person name="LaButti K."/>
            <person name="Hainaut M."/>
            <person name="Henrissat B."/>
            <person name="Grigoriev I.V."/>
            <person name="Spatafora J.W."/>
            <person name="Aime M.C."/>
        </authorList>
    </citation>
    <scope>NUCLEOTIDE SEQUENCE [LARGE SCALE GENOMIC DNA]</scope>
    <source>
        <strain evidence="2 3">MCA 4186</strain>
    </source>
</reference>
<dbReference type="EMBL" id="KZ819302">
    <property type="protein sequence ID" value="PWN95825.1"/>
    <property type="molecule type" value="Genomic_DNA"/>
</dbReference>
<feature type="compositionally biased region" description="Basic residues" evidence="1">
    <location>
        <begin position="142"/>
        <end position="152"/>
    </location>
</feature>
<proteinExistence type="predicted"/>
<gene>
    <name evidence="2" type="ORF">FA09DRAFT_126904</name>
</gene>
<evidence type="ECO:0000256" key="1">
    <source>
        <dbReference type="SAM" id="MobiDB-lite"/>
    </source>
</evidence>
<dbReference type="Proteomes" id="UP000245946">
    <property type="component" value="Unassembled WGS sequence"/>
</dbReference>
<feature type="region of interest" description="Disordered" evidence="1">
    <location>
        <begin position="140"/>
        <end position="201"/>
    </location>
</feature>
<protein>
    <submittedName>
        <fullName evidence="2">Uncharacterized protein</fullName>
    </submittedName>
</protein>
<sequence length="217" mass="23205">MHSLPQSARHGHRRSRQLLACAESWSRQEGSTVTQQKQEQPRRRPQQDARGVDVITWPKPSTQSPQHRAAAVPVRLLPIGVSSYIDLAECLRQIQTPVPKPPARARAGQGKALYLSRLAASAICVGSAPLDGAAAGVGLRAERRRSARRPRGRWAAQTPRDLQPAAATTSVRGSGRRRGRRAPSKGKAEAGSADGRANHAPCPSLALASALDLSKAP</sequence>
<evidence type="ECO:0000313" key="2">
    <source>
        <dbReference type="EMBL" id="PWN95825.1"/>
    </source>
</evidence>
<feature type="compositionally biased region" description="Polar residues" evidence="1">
    <location>
        <begin position="25"/>
        <end position="34"/>
    </location>
</feature>
<organism evidence="2 3">
    <name type="scientific">Tilletiopsis washingtonensis</name>
    <dbReference type="NCBI Taxonomy" id="58919"/>
    <lineage>
        <taxon>Eukaryota</taxon>
        <taxon>Fungi</taxon>
        <taxon>Dikarya</taxon>
        <taxon>Basidiomycota</taxon>
        <taxon>Ustilaginomycotina</taxon>
        <taxon>Exobasidiomycetes</taxon>
        <taxon>Entylomatales</taxon>
        <taxon>Entylomatales incertae sedis</taxon>
        <taxon>Tilletiopsis</taxon>
    </lineage>
</organism>
<name>A0A316Z6I0_9BASI</name>
<accession>A0A316Z6I0</accession>
<dbReference type="GeneID" id="37266607"/>
<feature type="region of interest" description="Disordered" evidence="1">
    <location>
        <begin position="1"/>
        <end position="68"/>
    </location>
</feature>